<keyword evidence="11" id="KW-1185">Reference proteome</keyword>
<reference evidence="10 11" key="1">
    <citation type="submission" date="2019-10" db="EMBL/GenBank/DDBJ databases">
        <title>Description of Paenibacillus terrestris sp. nov.</title>
        <authorList>
            <person name="Carlier A."/>
            <person name="Qi S."/>
        </authorList>
    </citation>
    <scope>NUCLEOTIDE SEQUENCE [LARGE SCALE GENOMIC DNA]</scope>
    <source>
        <strain evidence="10 11">LMG 31458</strain>
    </source>
</reference>
<feature type="domain" description="Spore germination GerAC-like C-terminal" evidence="8">
    <location>
        <begin position="224"/>
        <end position="387"/>
    </location>
</feature>
<keyword evidence="5" id="KW-0472">Membrane</keyword>
<protein>
    <submittedName>
        <fullName evidence="10">Ger(X)C family spore germination protein</fullName>
    </submittedName>
</protein>
<dbReference type="InterPro" id="IPR057336">
    <property type="entry name" value="GerAC_N"/>
</dbReference>
<name>A0ABX1XQK8_9BACL</name>
<dbReference type="Pfam" id="PF05504">
    <property type="entry name" value="Spore_GerAC"/>
    <property type="match status" value="1"/>
</dbReference>
<feature type="domain" description="Spore germination protein N-terminal" evidence="9">
    <location>
        <begin position="24"/>
        <end position="198"/>
    </location>
</feature>
<dbReference type="Gene3D" id="3.30.300.210">
    <property type="entry name" value="Nutrient germinant receptor protein C, domain 3"/>
    <property type="match status" value="1"/>
</dbReference>
<evidence type="ECO:0000256" key="6">
    <source>
        <dbReference type="ARBA" id="ARBA00023139"/>
    </source>
</evidence>
<dbReference type="InterPro" id="IPR046953">
    <property type="entry name" value="Spore_GerAC-like_C"/>
</dbReference>
<dbReference type="Proteomes" id="UP000616779">
    <property type="component" value="Unassembled WGS sequence"/>
</dbReference>
<evidence type="ECO:0000256" key="4">
    <source>
        <dbReference type="ARBA" id="ARBA00022729"/>
    </source>
</evidence>
<comment type="similarity">
    <text evidence="2">Belongs to the GerABKC lipoprotein family.</text>
</comment>
<dbReference type="EMBL" id="WHOA01000030">
    <property type="protein sequence ID" value="NOU70825.1"/>
    <property type="molecule type" value="Genomic_DNA"/>
</dbReference>
<keyword evidence="3" id="KW-0309">Germination</keyword>
<dbReference type="Pfam" id="PF25198">
    <property type="entry name" value="Spore_GerAC_N"/>
    <property type="match status" value="1"/>
</dbReference>
<dbReference type="NCBIfam" id="TIGR02887">
    <property type="entry name" value="spore_ger_x_C"/>
    <property type="match status" value="1"/>
</dbReference>
<evidence type="ECO:0000256" key="2">
    <source>
        <dbReference type="ARBA" id="ARBA00007886"/>
    </source>
</evidence>
<accession>A0ABX1XQK8</accession>
<evidence type="ECO:0000256" key="7">
    <source>
        <dbReference type="ARBA" id="ARBA00023288"/>
    </source>
</evidence>
<keyword evidence="7" id="KW-0449">Lipoprotein</keyword>
<comment type="subcellular location">
    <subcellularLocation>
        <location evidence="1">Membrane</location>
        <topology evidence="1">Lipid-anchor</topology>
    </subcellularLocation>
</comment>
<evidence type="ECO:0000313" key="11">
    <source>
        <dbReference type="Proteomes" id="UP000616779"/>
    </source>
</evidence>
<sequence length="399" mass="44767">MRRCVMLFVVLFIMIGLLTGCWSRRELNDIAISVGMGFDKKDDQVQVTIQIVNPSEVASRKGGVGLAAPVSTFQATSKTIFEALRKIATQSPRKVYSSHLRILVISEELAREGITPILDGISRNHEMRADFYIVVARGTTAANILNILTPIEKIPSNKMFKTLELSEQIWAPSVKVKLNTLISDLQTEGKDPVLTGIQINGDPSKSESKSNVNRTAPFAFLQYSGVAVFKKDKLIGWLNEKESKGYNYILDNVKRTIGHITCPTGGIIAVEVVRTKTRMRGKVLNGKPQINVDVFVEQNVGEVQCKIDLIDPQTIEELEKLSEKEVKTIIESTIQKAKKYNVDICGFGEAIYRADPKYWNKNKDNWKEEFHDLPVYVNTDVKIRRLGTVSDPLVQNLKE</sequence>
<comment type="caution">
    <text evidence="10">The sequence shown here is derived from an EMBL/GenBank/DDBJ whole genome shotgun (WGS) entry which is preliminary data.</text>
</comment>
<evidence type="ECO:0000256" key="3">
    <source>
        <dbReference type="ARBA" id="ARBA00022544"/>
    </source>
</evidence>
<dbReference type="PROSITE" id="PS51257">
    <property type="entry name" value="PROKAR_LIPOPROTEIN"/>
    <property type="match status" value="1"/>
</dbReference>
<dbReference type="PANTHER" id="PTHR35789">
    <property type="entry name" value="SPORE GERMINATION PROTEIN B3"/>
    <property type="match status" value="1"/>
</dbReference>
<evidence type="ECO:0000259" key="8">
    <source>
        <dbReference type="Pfam" id="PF05504"/>
    </source>
</evidence>
<keyword evidence="6" id="KW-0564">Palmitate</keyword>
<dbReference type="PANTHER" id="PTHR35789:SF1">
    <property type="entry name" value="SPORE GERMINATION PROTEIN B3"/>
    <property type="match status" value="1"/>
</dbReference>
<gene>
    <name evidence="10" type="ORF">GC098_05170</name>
</gene>
<organism evidence="10 11">
    <name type="scientific">Paenibacillus phytorum</name>
    <dbReference type="NCBI Taxonomy" id="2654977"/>
    <lineage>
        <taxon>Bacteria</taxon>
        <taxon>Bacillati</taxon>
        <taxon>Bacillota</taxon>
        <taxon>Bacilli</taxon>
        <taxon>Bacillales</taxon>
        <taxon>Paenibacillaceae</taxon>
        <taxon>Paenibacillus</taxon>
    </lineage>
</organism>
<evidence type="ECO:0000256" key="1">
    <source>
        <dbReference type="ARBA" id="ARBA00004635"/>
    </source>
</evidence>
<evidence type="ECO:0000256" key="5">
    <source>
        <dbReference type="ARBA" id="ARBA00023136"/>
    </source>
</evidence>
<dbReference type="InterPro" id="IPR038501">
    <property type="entry name" value="Spore_GerAC_C_sf"/>
</dbReference>
<proteinExistence type="inferred from homology"/>
<keyword evidence="4" id="KW-0732">Signal</keyword>
<evidence type="ECO:0000259" key="9">
    <source>
        <dbReference type="Pfam" id="PF25198"/>
    </source>
</evidence>
<dbReference type="Gene3D" id="6.20.190.10">
    <property type="entry name" value="Nutrient germinant receptor protein C, domain 1"/>
    <property type="match status" value="1"/>
</dbReference>
<dbReference type="InterPro" id="IPR008844">
    <property type="entry name" value="Spore_GerAC-like"/>
</dbReference>
<evidence type="ECO:0000313" key="10">
    <source>
        <dbReference type="EMBL" id="NOU70825.1"/>
    </source>
</evidence>